<dbReference type="PANTHER" id="PTHR24198:SF165">
    <property type="entry name" value="ANKYRIN REPEAT-CONTAINING PROTEIN-RELATED"/>
    <property type="match status" value="1"/>
</dbReference>
<evidence type="ECO:0000313" key="5">
    <source>
        <dbReference type="EMBL" id="SHG15899.1"/>
    </source>
</evidence>
<dbReference type="Gene3D" id="1.25.40.20">
    <property type="entry name" value="Ankyrin repeat-containing domain"/>
    <property type="match status" value="1"/>
</dbReference>
<keyword evidence="2 3" id="KW-0040">ANK repeat</keyword>
<dbReference type="EMBL" id="FQWB01000002">
    <property type="protein sequence ID" value="SHG15899.1"/>
    <property type="molecule type" value="Genomic_DNA"/>
</dbReference>
<dbReference type="RefSeq" id="WP_073369226.1">
    <property type="nucleotide sequence ID" value="NZ_FQWB01000002.1"/>
</dbReference>
<name>A0A1M5HIV3_9FLAO</name>
<gene>
    <name evidence="5" type="ORF">SAMN05443549_102255</name>
</gene>
<feature type="repeat" description="ANK" evidence="3">
    <location>
        <begin position="70"/>
        <end position="102"/>
    </location>
</feature>
<evidence type="ECO:0000256" key="2">
    <source>
        <dbReference type="ARBA" id="ARBA00023043"/>
    </source>
</evidence>
<dbReference type="InterPro" id="IPR036770">
    <property type="entry name" value="Ankyrin_rpt-contain_sf"/>
</dbReference>
<feature type="chain" id="PRO_5012364097" evidence="4">
    <location>
        <begin position="22"/>
        <end position="126"/>
    </location>
</feature>
<evidence type="ECO:0000256" key="1">
    <source>
        <dbReference type="ARBA" id="ARBA00022737"/>
    </source>
</evidence>
<reference evidence="6" key="1">
    <citation type="submission" date="2016-11" db="EMBL/GenBank/DDBJ databases">
        <authorList>
            <person name="Varghese N."/>
            <person name="Submissions S."/>
        </authorList>
    </citation>
    <scope>NUCLEOTIDE SEQUENCE [LARGE SCALE GENOMIC DNA]</scope>
    <source>
        <strain evidence="6">DSM 19978</strain>
    </source>
</reference>
<dbReference type="OrthoDB" id="1374157at2"/>
<keyword evidence="4" id="KW-0732">Signal</keyword>
<dbReference type="PANTHER" id="PTHR24198">
    <property type="entry name" value="ANKYRIN REPEAT AND PROTEIN KINASE DOMAIN-CONTAINING PROTEIN"/>
    <property type="match status" value="1"/>
</dbReference>
<accession>A0A1M5HIV3</accession>
<keyword evidence="6" id="KW-1185">Reference proteome</keyword>
<proteinExistence type="predicted"/>
<feature type="signal peptide" evidence="4">
    <location>
        <begin position="1"/>
        <end position="21"/>
    </location>
</feature>
<dbReference type="PROSITE" id="PS50297">
    <property type="entry name" value="ANK_REP_REGION"/>
    <property type="match status" value="2"/>
</dbReference>
<dbReference type="Pfam" id="PF12796">
    <property type="entry name" value="Ank_2"/>
    <property type="match status" value="1"/>
</dbReference>
<evidence type="ECO:0000313" key="6">
    <source>
        <dbReference type="Proteomes" id="UP000184516"/>
    </source>
</evidence>
<dbReference type="SUPFAM" id="SSF48403">
    <property type="entry name" value="Ankyrin repeat"/>
    <property type="match status" value="1"/>
</dbReference>
<dbReference type="PRINTS" id="PR01415">
    <property type="entry name" value="ANKYRIN"/>
</dbReference>
<sequence length="126" mass="13396">MKKSIVYLGVALLAFTNVSLASNPNSTTAAKIVTTTYDGVTPLGTAVLKGDVEAVKKFIEYGANVNEKSNGLSPLMIAARYNKVEILKILLSNGANLKAKDEKGYTALKHAELSNANDAVKILKQV</sequence>
<dbReference type="AlphaFoldDB" id="A0A1M5HIV3"/>
<dbReference type="PROSITE" id="PS50088">
    <property type="entry name" value="ANK_REPEAT"/>
    <property type="match status" value="2"/>
</dbReference>
<keyword evidence="1" id="KW-0677">Repeat</keyword>
<dbReference type="InterPro" id="IPR002110">
    <property type="entry name" value="Ankyrin_rpt"/>
</dbReference>
<dbReference type="Proteomes" id="UP000184516">
    <property type="component" value="Unassembled WGS sequence"/>
</dbReference>
<organism evidence="5 6">
    <name type="scientific">Flavobacterium fluvii</name>
    <dbReference type="NCBI Taxonomy" id="468056"/>
    <lineage>
        <taxon>Bacteria</taxon>
        <taxon>Pseudomonadati</taxon>
        <taxon>Bacteroidota</taxon>
        <taxon>Flavobacteriia</taxon>
        <taxon>Flavobacteriales</taxon>
        <taxon>Flavobacteriaceae</taxon>
        <taxon>Flavobacterium</taxon>
    </lineage>
</organism>
<feature type="repeat" description="ANK" evidence="3">
    <location>
        <begin position="38"/>
        <end position="70"/>
    </location>
</feature>
<dbReference type="STRING" id="468056.SAMN05443549_102255"/>
<protein>
    <submittedName>
        <fullName evidence="5">Ankyrin repeat-containing protein</fullName>
    </submittedName>
</protein>
<dbReference type="SMART" id="SM00248">
    <property type="entry name" value="ANK"/>
    <property type="match status" value="2"/>
</dbReference>
<evidence type="ECO:0000256" key="4">
    <source>
        <dbReference type="SAM" id="SignalP"/>
    </source>
</evidence>
<evidence type="ECO:0000256" key="3">
    <source>
        <dbReference type="PROSITE-ProRule" id="PRU00023"/>
    </source>
</evidence>